<sequence>MSESIKKKIAALLAKAENTDNPFEADSFMAKVNELLEKHQIEMHEVRKAGDADPMGKEKGETNIYASMSWAKDVANALARYYGCRFLWWRRGNHTLYEVVGRESARATFELMLPFVLSQVKQQASRIVRTQGSTVSVMSREIGQALTIRIFKMIPKVEEHRAELARNALVPVNDVQAFIDSEYASIKVSKPKTFNYTKAAQDAAEKVSLHAQATGKHTKLLK</sequence>
<dbReference type="EMBL" id="MN988501">
    <property type="protein sequence ID" value="QIG69005.1"/>
    <property type="molecule type" value="Genomic_DNA"/>
</dbReference>
<organism evidence="2 3">
    <name type="scientific">Rhizobium phage RHph_Y3_43</name>
    <dbReference type="NCBI Taxonomy" id="2509778"/>
    <lineage>
        <taxon>Viruses</taxon>
        <taxon>Duplodnaviria</taxon>
        <taxon>Heunggongvirae</taxon>
        <taxon>Uroviricota</taxon>
        <taxon>Caudoviricetes</taxon>
        <taxon>Kleczkowskavirus</taxon>
        <taxon>Kleczkowskavirus RHEph4</taxon>
    </lineage>
</organism>
<evidence type="ECO:0000259" key="1">
    <source>
        <dbReference type="Pfam" id="PF10979"/>
    </source>
</evidence>
<dbReference type="Pfam" id="PF10979">
    <property type="entry name" value="DUF2786"/>
    <property type="match status" value="1"/>
</dbReference>
<name>A0A7S5QZW8_9CAUD</name>
<dbReference type="Proteomes" id="UP000649522">
    <property type="component" value="Segment"/>
</dbReference>
<feature type="domain" description="DUF2786" evidence="1">
    <location>
        <begin position="5"/>
        <end position="43"/>
    </location>
</feature>
<gene>
    <name evidence="2" type="ORF">EVB73_069</name>
</gene>
<dbReference type="InterPro" id="IPR024498">
    <property type="entry name" value="DUF2786"/>
</dbReference>
<reference evidence="2" key="1">
    <citation type="submission" date="2020-01" db="EMBL/GenBank/DDBJ databases">
        <title>Patterns of diversity and host range of bacteriophage communities associated with bean-nodulatin bacteria.</title>
        <authorList>
            <person name="Vann Cauwenberghe J."/>
            <person name="Santamaria R.I."/>
            <person name="Bustos P."/>
            <person name="Juarez S."/>
            <person name="Gonzalez V."/>
        </authorList>
    </citation>
    <scope>NUCLEOTIDE SEQUENCE</scope>
</reference>
<protein>
    <submittedName>
        <fullName evidence="2">DUF2786 domain-containing protein</fullName>
    </submittedName>
</protein>
<proteinExistence type="predicted"/>
<accession>A0A7S5QZW8</accession>
<evidence type="ECO:0000313" key="3">
    <source>
        <dbReference type="Proteomes" id="UP000649522"/>
    </source>
</evidence>
<evidence type="ECO:0000313" key="2">
    <source>
        <dbReference type="EMBL" id="QIG69005.1"/>
    </source>
</evidence>